<dbReference type="EMBL" id="JASGBQ010000013">
    <property type="protein sequence ID" value="MDI9242494.1"/>
    <property type="molecule type" value="Genomic_DNA"/>
</dbReference>
<name>A0AAP4BDS5_9FIRM</name>
<proteinExistence type="predicted"/>
<organism evidence="2 3">
    <name type="scientific">Fusibacillus kribbianus</name>
    <dbReference type="NCBI Taxonomy" id="3044208"/>
    <lineage>
        <taxon>Bacteria</taxon>
        <taxon>Bacillati</taxon>
        <taxon>Bacillota</taxon>
        <taxon>Clostridia</taxon>
        <taxon>Lachnospirales</taxon>
        <taxon>Lachnospiraceae</taxon>
        <taxon>Fusibacillus</taxon>
    </lineage>
</organism>
<keyword evidence="3" id="KW-1185">Reference proteome</keyword>
<dbReference type="EC" id="2.4.-.-" evidence="2"/>
<evidence type="ECO:0000313" key="3">
    <source>
        <dbReference type="Proteomes" id="UP001300383"/>
    </source>
</evidence>
<dbReference type="Proteomes" id="UP001300383">
    <property type="component" value="Unassembled WGS sequence"/>
</dbReference>
<reference evidence="2 3" key="1">
    <citation type="submission" date="2023-05" db="EMBL/GenBank/DDBJ databases">
        <title>[ruminococcus] sp. nov., isolated from a pig farm feces dump.</title>
        <authorList>
            <person name="Chang Y.-H."/>
        </authorList>
    </citation>
    <scope>NUCLEOTIDE SEQUENCE [LARGE SCALE GENOMIC DNA]</scope>
    <source>
        <strain evidence="2 3">YH-rum2234</strain>
    </source>
</reference>
<sequence length="281" mass="32173">MSECKNIEILCATMHQYDFSKHDTMNIHDCDVVFANQADKFSYQEMKVGSNSVKMLTTATRGVGKNRNLALALASGEVLLFADDDLTYETDMPRMISAGFQRFPDADMIVFGTRYTKNGNVYKCRKPKAGKLPFFRALRYGTCALAVRRSSVLKHDLHFTELFGGGCRYSYGEDTDFIVQCFRRHLRIYSYSEVIAATSKDSSTCFSGYGEKFFFDKGALARHSLGLAAVPYMVHMARKDLESDLSFWKKIWLLWSGYRSFPDLISYVEWSSKHEENHHCQ</sequence>
<dbReference type="GO" id="GO:0016757">
    <property type="term" value="F:glycosyltransferase activity"/>
    <property type="evidence" value="ECO:0007669"/>
    <property type="project" value="UniProtKB-KW"/>
</dbReference>
<dbReference type="CDD" id="cd00761">
    <property type="entry name" value="Glyco_tranf_GTA_type"/>
    <property type="match status" value="1"/>
</dbReference>
<dbReference type="Gene3D" id="3.90.550.10">
    <property type="entry name" value="Spore Coat Polysaccharide Biosynthesis Protein SpsA, Chain A"/>
    <property type="match status" value="1"/>
</dbReference>
<feature type="domain" description="Glycosyltransferase 2-like" evidence="1">
    <location>
        <begin position="51"/>
        <end position="138"/>
    </location>
</feature>
<keyword evidence="2" id="KW-0808">Transferase</keyword>
<dbReference type="InterPro" id="IPR029044">
    <property type="entry name" value="Nucleotide-diphossugar_trans"/>
</dbReference>
<protein>
    <submittedName>
        <fullName evidence="2">Glycosyltransferase family A protein</fullName>
        <ecNumber evidence="2">2.4.-.-</ecNumber>
    </submittedName>
</protein>
<dbReference type="SUPFAM" id="SSF53448">
    <property type="entry name" value="Nucleotide-diphospho-sugar transferases"/>
    <property type="match status" value="1"/>
</dbReference>
<keyword evidence="2" id="KW-0328">Glycosyltransferase</keyword>
<accession>A0AAP4BDS5</accession>
<evidence type="ECO:0000259" key="1">
    <source>
        <dbReference type="Pfam" id="PF00535"/>
    </source>
</evidence>
<gene>
    <name evidence="2" type="ORF">QJ036_08430</name>
</gene>
<dbReference type="Pfam" id="PF00535">
    <property type="entry name" value="Glycos_transf_2"/>
    <property type="match status" value="1"/>
</dbReference>
<evidence type="ECO:0000313" key="2">
    <source>
        <dbReference type="EMBL" id="MDI9242494.1"/>
    </source>
</evidence>
<comment type="caution">
    <text evidence="2">The sequence shown here is derived from an EMBL/GenBank/DDBJ whole genome shotgun (WGS) entry which is preliminary data.</text>
</comment>
<dbReference type="InterPro" id="IPR001173">
    <property type="entry name" value="Glyco_trans_2-like"/>
</dbReference>
<dbReference type="AlphaFoldDB" id="A0AAP4BDS5"/>